<dbReference type="InterPro" id="IPR011990">
    <property type="entry name" value="TPR-like_helical_dom_sf"/>
</dbReference>
<dbReference type="PANTHER" id="PTHR47691:SF3">
    <property type="entry name" value="HTH-TYPE TRANSCRIPTIONAL REGULATOR RV0890C-RELATED"/>
    <property type="match status" value="1"/>
</dbReference>
<dbReference type="GO" id="GO:0004674">
    <property type="term" value="F:protein serine/threonine kinase activity"/>
    <property type="evidence" value="ECO:0007669"/>
    <property type="project" value="UniProtKB-KW"/>
</dbReference>
<protein>
    <submittedName>
        <fullName evidence="2">Non-specific serine/threonine protein kinase</fullName>
        <ecNumber evidence="2">2.7.11.1</ecNumber>
    </submittedName>
</protein>
<dbReference type="PROSITE" id="PS50043">
    <property type="entry name" value="HTH_LUXR_2"/>
    <property type="match status" value="1"/>
</dbReference>
<evidence type="ECO:0000313" key="2">
    <source>
        <dbReference type="EMBL" id="APB00830.1"/>
    </source>
</evidence>
<sequence length="767" mass="83694">MARRVNGNLPEEVTSFVGRREELATAKRLLPTTRVLTLLGPGGMGKTRLSRQIGQLVARAFPDGVWLVELADVQDPALVTLTVAEALNLRDESSAPLPRLTEFLADKRLLLILDNCEHLIEACATLVGRIIATTPDVRVLATSREVLGIPGEQVMPVPPLTVPDTATEDSDALQLFVERATAANPSFSATLANRAVLAEICRRLEGMPLALELAALRLRMFTPEQILDRLDDTIGLLSAGPRTAPQRQQTIEGAIRWSYDLCTAAEQALWEQLSVFSGGFDIDAAETVCELGAASLMEALTGLVDKSVVVLRFDGEVARYSMLEPIRQFAADRLAERGAAQRVRARHREHHRQLAMRGQTAYWTGEDVAWFHELSREHANLRATLKSGLEDEPLKTMATVTVLRPFWEHNRFLSEGYRWLTDSLARNPERTAERAKALSSAASLAALLGDEESAARLVTECMELAASLDDKDIMAEVALDRSLLAFATSDRERSLELGRSAIELAASHGQHAIEMDSHAFSFMAAMVLDAPGRTELAERFLALTTDSGSHLLGGLALWTVGIDHWRRGELDAAAEYHGRAIEQLALFERCVWLSSAFEGLAWTVSARGDYQRAARLLGAAETLQRSTIRLADTITVAVGEKERLVVREALGEEAFRTAFGAGASLPLEAAIDYALGRTPAAPEPVAAPPALQRTPRAATATLSETSVLTRRQKDVARLVAAGHSNKRIAADLVISVRTAETHVEHILAKLGLTSRTQLAAWAHEHEL</sequence>
<dbReference type="Proteomes" id="UP000180166">
    <property type="component" value="Chromosome"/>
</dbReference>
<dbReference type="PRINTS" id="PR00038">
    <property type="entry name" value="HTHLUXR"/>
</dbReference>
<dbReference type="EC" id="2.7.11.1" evidence="2"/>
<accession>A0ABC8B2L3</accession>
<dbReference type="GO" id="GO:0003677">
    <property type="term" value="F:DNA binding"/>
    <property type="evidence" value="ECO:0007669"/>
    <property type="project" value="UniProtKB-ARBA"/>
</dbReference>
<dbReference type="InterPro" id="IPR058852">
    <property type="entry name" value="HTH_77"/>
</dbReference>
<dbReference type="SUPFAM" id="SSF48452">
    <property type="entry name" value="TPR-like"/>
    <property type="match status" value="1"/>
</dbReference>
<keyword evidence="2" id="KW-0808">Transferase</keyword>
<dbReference type="Pfam" id="PF00931">
    <property type="entry name" value="NB-ARC"/>
    <property type="match status" value="1"/>
</dbReference>
<evidence type="ECO:0000313" key="3">
    <source>
        <dbReference type="Proteomes" id="UP000180166"/>
    </source>
</evidence>
<reference evidence="2 3" key="1">
    <citation type="submission" date="2016-10" db="EMBL/GenBank/DDBJ databases">
        <title>Genome sequence of Nocardia seriolae strain EM150506, isolated from Anguila japonica.</title>
        <authorList>
            <person name="Han H.-J."/>
        </authorList>
    </citation>
    <scope>NUCLEOTIDE SEQUENCE [LARGE SCALE GENOMIC DNA]</scope>
    <source>
        <strain evidence="2 3">EM150506</strain>
    </source>
</reference>
<keyword evidence="2" id="KW-0723">Serine/threonine-protein kinase</keyword>
<dbReference type="InterPro" id="IPR002182">
    <property type="entry name" value="NB-ARC"/>
</dbReference>
<feature type="domain" description="HTH luxR-type" evidence="1">
    <location>
        <begin position="701"/>
        <end position="766"/>
    </location>
</feature>
<dbReference type="PANTHER" id="PTHR47691">
    <property type="entry name" value="REGULATOR-RELATED"/>
    <property type="match status" value="1"/>
</dbReference>
<keyword evidence="2" id="KW-0418">Kinase</keyword>
<dbReference type="RefSeq" id="WP_071344511.1">
    <property type="nucleotide sequence ID" value="NZ_CP017839.1"/>
</dbReference>
<dbReference type="Gene3D" id="3.40.50.300">
    <property type="entry name" value="P-loop containing nucleotide triphosphate hydrolases"/>
    <property type="match status" value="1"/>
</dbReference>
<dbReference type="PRINTS" id="PR00364">
    <property type="entry name" value="DISEASERSIST"/>
</dbReference>
<dbReference type="KEGG" id="nsr:NS506_06799"/>
<name>A0ABC8B2L3_9NOCA</name>
<dbReference type="SUPFAM" id="SSF52540">
    <property type="entry name" value="P-loop containing nucleoside triphosphate hydrolases"/>
    <property type="match status" value="1"/>
</dbReference>
<proteinExistence type="predicted"/>
<dbReference type="InterPro" id="IPR016032">
    <property type="entry name" value="Sig_transdc_resp-reg_C-effctor"/>
</dbReference>
<dbReference type="Pfam" id="PF00196">
    <property type="entry name" value="GerE"/>
    <property type="match status" value="1"/>
</dbReference>
<evidence type="ECO:0000259" key="1">
    <source>
        <dbReference type="PROSITE" id="PS50043"/>
    </source>
</evidence>
<gene>
    <name evidence="2" type="ORF">NS506_06799</name>
</gene>
<dbReference type="CDD" id="cd06170">
    <property type="entry name" value="LuxR_C_like"/>
    <property type="match status" value="1"/>
</dbReference>
<dbReference type="InterPro" id="IPR036388">
    <property type="entry name" value="WH-like_DNA-bd_sf"/>
</dbReference>
<dbReference type="InterPro" id="IPR000792">
    <property type="entry name" value="Tscrpt_reg_LuxR_C"/>
</dbReference>
<dbReference type="Pfam" id="PF25872">
    <property type="entry name" value="HTH_77"/>
    <property type="match status" value="1"/>
</dbReference>
<dbReference type="SMART" id="SM00421">
    <property type="entry name" value="HTH_LUXR"/>
    <property type="match status" value="1"/>
</dbReference>
<dbReference type="Gene3D" id="1.10.10.10">
    <property type="entry name" value="Winged helix-like DNA-binding domain superfamily/Winged helix DNA-binding domain"/>
    <property type="match status" value="1"/>
</dbReference>
<dbReference type="SUPFAM" id="SSF46894">
    <property type="entry name" value="C-terminal effector domain of the bipartite response regulators"/>
    <property type="match status" value="1"/>
</dbReference>
<dbReference type="InterPro" id="IPR027417">
    <property type="entry name" value="P-loop_NTPase"/>
</dbReference>
<organism evidence="2 3">
    <name type="scientific">Nocardia seriolae</name>
    <dbReference type="NCBI Taxonomy" id="37332"/>
    <lineage>
        <taxon>Bacteria</taxon>
        <taxon>Bacillati</taxon>
        <taxon>Actinomycetota</taxon>
        <taxon>Actinomycetes</taxon>
        <taxon>Mycobacteriales</taxon>
        <taxon>Nocardiaceae</taxon>
        <taxon>Nocardia</taxon>
    </lineage>
</organism>
<dbReference type="AlphaFoldDB" id="A0ABC8B2L3"/>
<dbReference type="Gene3D" id="1.25.40.10">
    <property type="entry name" value="Tetratricopeptide repeat domain"/>
    <property type="match status" value="1"/>
</dbReference>
<dbReference type="EMBL" id="CP017839">
    <property type="protein sequence ID" value="APB00830.1"/>
    <property type="molecule type" value="Genomic_DNA"/>
</dbReference>